<evidence type="ECO:0000256" key="1">
    <source>
        <dbReference type="ARBA" id="ARBA00023015"/>
    </source>
</evidence>
<keyword evidence="1" id="KW-0805">Transcription regulation</keyword>
<dbReference type="PANTHER" id="PTHR30055">
    <property type="entry name" value="HTH-TYPE TRANSCRIPTIONAL REGULATOR RUTR"/>
    <property type="match status" value="1"/>
</dbReference>
<dbReference type="Pfam" id="PF00440">
    <property type="entry name" value="TetR_N"/>
    <property type="match status" value="1"/>
</dbReference>
<dbReference type="InterPro" id="IPR009057">
    <property type="entry name" value="Homeodomain-like_sf"/>
</dbReference>
<protein>
    <submittedName>
        <fullName evidence="6">TetR/AcrR family transcriptional regulator</fullName>
    </submittedName>
</protein>
<gene>
    <name evidence="6" type="ORF">RNC47_31670</name>
</gene>
<dbReference type="InterPro" id="IPR001647">
    <property type="entry name" value="HTH_TetR"/>
</dbReference>
<dbReference type="InterPro" id="IPR036271">
    <property type="entry name" value="Tet_transcr_reg_TetR-rel_C_sf"/>
</dbReference>
<evidence type="ECO:0000256" key="3">
    <source>
        <dbReference type="ARBA" id="ARBA00023163"/>
    </source>
</evidence>
<dbReference type="RefSeq" id="WP_311603765.1">
    <property type="nucleotide sequence ID" value="NZ_JAVREM010000076.1"/>
</dbReference>
<dbReference type="Pfam" id="PF13305">
    <property type="entry name" value="TetR_C_33"/>
    <property type="match status" value="1"/>
</dbReference>
<feature type="domain" description="HTH tetR-type" evidence="5">
    <location>
        <begin position="15"/>
        <end position="75"/>
    </location>
</feature>
<sequence length="225" mass="24523">MAETDTRTPRERYRAQVRAEVKEHAWEQIATAGASALSLNAIAKRMGLSGPALYRYFANRDELITELIRDAYRSLADVVRATAAAGSGADPAAFAHALRDWALADPHRYLLIYGTPVPGYHAPDDVTAIASEIMATLLDACAALPDDRPAPPAAPAAPVTRFEEHIERHRGWAADHPAPPAALRRALAFWTRLHGVLSLELAGHFTGMRFDPALLFEAEVADLTR</sequence>
<evidence type="ECO:0000313" key="6">
    <source>
        <dbReference type="EMBL" id="MDT0322883.1"/>
    </source>
</evidence>
<keyword evidence="2 4" id="KW-0238">DNA-binding</keyword>
<dbReference type="PANTHER" id="PTHR30055:SF243">
    <property type="entry name" value="HTH-TYPE TRANSCRIPTIONAL REGULATOR RV1816"/>
    <property type="match status" value="1"/>
</dbReference>
<keyword evidence="7" id="KW-1185">Reference proteome</keyword>
<dbReference type="Gene3D" id="1.10.357.10">
    <property type="entry name" value="Tetracycline Repressor, domain 2"/>
    <property type="match status" value="1"/>
</dbReference>
<comment type="caution">
    <text evidence="6">The sequence shown here is derived from an EMBL/GenBank/DDBJ whole genome shotgun (WGS) entry which is preliminary data.</text>
</comment>
<dbReference type="PROSITE" id="PS50977">
    <property type="entry name" value="HTH_TETR_2"/>
    <property type="match status" value="1"/>
</dbReference>
<proteinExistence type="predicted"/>
<dbReference type="SUPFAM" id="SSF46689">
    <property type="entry name" value="Homeodomain-like"/>
    <property type="match status" value="1"/>
</dbReference>
<evidence type="ECO:0000256" key="4">
    <source>
        <dbReference type="PROSITE-ProRule" id="PRU00335"/>
    </source>
</evidence>
<reference evidence="7" key="1">
    <citation type="submission" date="2023-07" db="EMBL/GenBank/DDBJ databases">
        <title>30 novel species of actinomycetes from the DSMZ collection.</title>
        <authorList>
            <person name="Nouioui I."/>
        </authorList>
    </citation>
    <scope>NUCLEOTIDE SEQUENCE [LARGE SCALE GENOMIC DNA]</scope>
    <source>
        <strain evidence="7">DSM 44918</strain>
    </source>
</reference>
<evidence type="ECO:0000313" key="7">
    <source>
        <dbReference type="Proteomes" id="UP001183420"/>
    </source>
</evidence>
<dbReference type="InterPro" id="IPR050109">
    <property type="entry name" value="HTH-type_TetR-like_transc_reg"/>
</dbReference>
<feature type="DNA-binding region" description="H-T-H motif" evidence="4">
    <location>
        <begin position="38"/>
        <end position="57"/>
    </location>
</feature>
<accession>A0ABU2LZ71</accession>
<evidence type="ECO:0000256" key="2">
    <source>
        <dbReference type="ARBA" id="ARBA00023125"/>
    </source>
</evidence>
<dbReference type="Proteomes" id="UP001183420">
    <property type="component" value="Unassembled WGS sequence"/>
</dbReference>
<name>A0ABU2LZ71_9ACTN</name>
<dbReference type="SUPFAM" id="SSF48498">
    <property type="entry name" value="Tetracyclin repressor-like, C-terminal domain"/>
    <property type="match status" value="1"/>
</dbReference>
<keyword evidence="3" id="KW-0804">Transcription</keyword>
<dbReference type="InterPro" id="IPR025996">
    <property type="entry name" value="MT1864/Rv1816-like_C"/>
</dbReference>
<dbReference type="EMBL" id="JAVREM010000076">
    <property type="protein sequence ID" value="MDT0322883.1"/>
    <property type="molecule type" value="Genomic_DNA"/>
</dbReference>
<organism evidence="6 7">
    <name type="scientific">Streptomyces millisiae</name>
    <dbReference type="NCBI Taxonomy" id="3075542"/>
    <lineage>
        <taxon>Bacteria</taxon>
        <taxon>Bacillati</taxon>
        <taxon>Actinomycetota</taxon>
        <taxon>Actinomycetes</taxon>
        <taxon>Kitasatosporales</taxon>
        <taxon>Streptomycetaceae</taxon>
        <taxon>Streptomyces</taxon>
    </lineage>
</organism>
<evidence type="ECO:0000259" key="5">
    <source>
        <dbReference type="PROSITE" id="PS50977"/>
    </source>
</evidence>